<dbReference type="EMBL" id="AAMD01000017">
    <property type="protein sequence ID" value="EAU68391.1"/>
    <property type="molecule type" value="Genomic_DNA"/>
</dbReference>
<evidence type="ECO:0000313" key="2">
    <source>
        <dbReference type="EMBL" id="EAU68391.1"/>
    </source>
</evidence>
<sequence length="45" mass="4707">MGEGIPTTPGRKALRRRPLSSVPAESRVAGMRQGVEGSGLDTQAE</sequence>
<protein>
    <submittedName>
        <fullName evidence="2">Uncharacterized protein</fullName>
    </submittedName>
</protein>
<comment type="caution">
    <text evidence="2">The sequence shown here is derived from an EMBL/GenBank/DDBJ whole genome shotgun (WGS) entry which is preliminary data.</text>
</comment>
<feature type="region of interest" description="Disordered" evidence="1">
    <location>
        <begin position="1"/>
        <end position="45"/>
    </location>
</feature>
<dbReference type="Proteomes" id="UP000032702">
    <property type="component" value="Unassembled WGS sequence"/>
</dbReference>
<gene>
    <name evidence="2" type="ORF">STIAU_3354</name>
</gene>
<name>Q099J4_STIAD</name>
<dbReference type="AlphaFoldDB" id="Q099J4"/>
<accession>Q099J4</accession>
<organism evidence="2 3">
    <name type="scientific">Stigmatella aurantiaca (strain DW4/3-1)</name>
    <dbReference type="NCBI Taxonomy" id="378806"/>
    <lineage>
        <taxon>Bacteria</taxon>
        <taxon>Pseudomonadati</taxon>
        <taxon>Myxococcota</taxon>
        <taxon>Myxococcia</taxon>
        <taxon>Myxococcales</taxon>
        <taxon>Cystobacterineae</taxon>
        <taxon>Archangiaceae</taxon>
        <taxon>Stigmatella</taxon>
    </lineage>
</organism>
<proteinExistence type="predicted"/>
<reference evidence="2 3" key="1">
    <citation type="submission" date="2006-04" db="EMBL/GenBank/DDBJ databases">
        <authorList>
            <person name="Nierman W.C."/>
        </authorList>
    </citation>
    <scope>NUCLEOTIDE SEQUENCE [LARGE SCALE GENOMIC DNA]</scope>
    <source>
        <strain evidence="2 3">DW4/3-1</strain>
    </source>
</reference>
<evidence type="ECO:0000313" key="3">
    <source>
        <dbReference type="Proteomes" id="UP000032702"/>
    </source>
</evidence>
<evidence type="ECO:0000256" key="1">
    <source>
        <dbReference type="SAM" id="MobiDB-lite"/>
    </source>
</evidence>